<evidence type="ECO:0000313" key="1">
    <source>
        <dbReference type="EMBL" id="CAK6968217.1"/>
    </source>
</evidence>
<keyword evidence="2" id="KW-1185">Reference proteome</keyword>
<dbReference type="Proteomes" id="UP001314229">
    <property type="component" value="Unassembled WGS sequence"/>
</dbReference>
<dbReference type="EMBL" id="CAWUFR010000116">
    <property type="protein sequence ID" value="CAK6968217.1"/>
    <property type="molecule type" value="Genomic_DNA"/>
</dbReference>
<comment type="caution">
    <text evidence="1">The sequence shown here is derived from an EMBL/GenBank/DDBJ whole genome shotgun (WGS) entry which is preliminary data.</text>
</comment>
<organism evidence="1 2">
    <name type="scientific">Scomber scombrus</name>
    <name type="common">Atlantic mackerel</name>
    <name type="synonym">Scomber vernalis</name>
    <dbReference type="NCBI Taxonomy" id="13677"/>
    <lineage>
        <taxon>Eukaryota</taxon>
        <taxon>Metazoa</taxon>
        <taxon>Chordata</taxon>
        <taxon>Craniata</taxon>
        <taxon>Vertebrata</taxon>
        <taxon>Euteleostomi</taxon>
        <taxon>Actinopterygii</taxon>
        <taxon>Neopterygii</taxon>
        <taxon>Teleostei</taxon>
        <taxon>Neoteleostei</taxon>
        <taxon>Acanthomorphata</taxon>
        <taxon>Pelagiaria</taxon>
        <taxon>Scombriformes</taxon>
        <taxon>Scombridae</taxon>
        <taxon>Scomber</taxon>
    </lineage>
</organism>
<name>A0AAV1P901_SCOSC</name>
<proteinExistence type="predicted"/>
<gene>
    <name evidence="1" type="ORF">FSCOSCO3_A014873</name>
</gene>
<accession>A0AAV1P901</accession>
<reference evidence="1 2" key="1">
    <citation type="submission" date="2024-01" db="EMBL/GenBank/DDBJ databases">
        <authorList>
            <person name="Alioto T."/>
            <person name="Alioto T."/>
            <person name="Gomez Garrido J."/>
        </authorList>
    </citation>
    <scope>NUCLEOTIDE SEQUENCE [LARGE SCALE GENOMIC DNA]</scope>
</reference>
<protein>
    <submittedName>
        <fullName evidence="1">Uncharacterized protein</fullName>
    </submittedName>
</protein>
<dbReference type="AlphaFoldDB" id="A0AAV1P901"/>
<sequence>MTLLPQRWLLAFRKTGLKCILNSSTLQKAHCLESLNWINRSQQGSCEVK</sequence>
<evidence type="ECO:0000313" key="2">
    <source>
        <dbReference type="Proteomes" id="UP001314229"/>
    </source>
</evidence>